<dbReference type="InterPro" id="IPR051811">
    <property type="entry name" value="Cytochrome_c550/c551-like"/>
</dbReference>
<keyword evidence="4" id="KW-0249">Electron transport</keyword>
<feature type="domain" description="Cytochrome c" evidence="7">
    <location>
        <begin position="82"/>
        <end position="160"/>
    </location>
</feature>
<keyword evidence="5" id="KW-0408">Iron</keyword>
<accession>A0A6J6A0I8</accession>
<evidence type="ECO:0000256" key="2">
    <source>
        <dbReference type="ARBA" id="ARBA00022617"/>
    </source>
</evidence>
<dbReference type="PANTHER" id="PTHR37823">
    <property type="entry name" value="CYTOCHROME C-553-LIKE"/>
    <property type="match status" value="1"/>
</dbReference>
<sequence length="175" mass="17178">MVVVAVFIAVFVIAGLAVAGAAFASTRSAQAEGASSSGGGKMFYVGIAICVVGIGLGIPGLLIVGNADKSSRDAVGGVVLTASQEKGRVLFAQNCASCHTLQASGSAGQTGPNLDVMHPPEALILNAIKVGRARGAGNMPAGLVTGVQADEVASYVSAVAGQGNVSLENASVQQP</sequence>
<evidence type="ECO:0000259" key="7">
    <source>
        <dbReference type="PROSITE" id="PS51007"/>
    </source>
</evidence>
<evidence type="ECO:0000313" key="8">
    <source>
        <dbReference type="EMBL" id="CAB4346560.1"/>
    </source>
</evidence>
<name>A0A6J6A0I8_9ZZZZ</name>
<feature type="transmembrane region" description="Helical" evidence="6">
    <location>
        <begin position="41"/>
        <end position="64"/>
    </location>
</feature>
<dbReference type="InterPro" id="IPR009056">
    <property type="entry name" value="Cyt_c-like_dom"/>
</dbReference>
<protein>
    <submittedName>
        <fullName evidence="8">Unannotated protein</fullName>
    </submittedName>
</protein>
<evidence type="ECO:0000256" key="4">
    <source>
        <dbReference type="ARBA" id="ARBA00022982"/>
    </source>
</evidence>
<keyword evidence="6" id="KW-0472">Membrane</keyword>
<dbReference type="GO" id="GO:0020037">
    <property type="term" value="F:heme binding"/>
    <property type="evidence" value="ECO:0007669"/>
    <property type="project" value="InterPro"/>
</dbReference>
<keyword evidence="6" id="KW-1133">Transmembrane helix</keyword>
<dbReference type="AlphaFoldDB" id="A0A6J6A0I8"/>
<evidence type="ECO:0000256" key="3">
    <source>
        <dbReference type="ARBA" id="ARBA00022723"/>
    </source>
</evidence>
<dbReference type="Gene3D" id="1.10.760.10">
    <property type="entry name" value="Cytochrome c-like domain"/>
    <property type="match status" value="1"/>
</dbReference>
<evidence type="ECO:0000256" key="1">
    <source>
        <dbReference type="ARBA" id="ARBA00022448"/>
    </source>
</evidence>
<dbReference type="SUPFAM" id="SSF46626">
    <property type="entry name" value="Cytochrome c"/>
    <property type="match status" value="1"/>
</dbReference>
<dbReference type="GO" id="GO:0009055">
    <property type="term" value="F:electron transfer activity"/>
    <property type="evidence" value="ECO:0007669"/>
    <property type="project" value="InterPro"/>
</dbReference>
<dbReference type="InterPro" id="IPR036909">
    <property type="entry name" value="Cyt_c-like_dom_sf"/>
</dbReference>
<evidence type="ECO:0000256" key="5">
    <source>
        <dbReference type="ARBA" id="ARBA00023004"/>
    </source>
</evidence>
<keyword evidence="2" id="KW-0349">Heme</keyword>
<evidence type="ECO:0000256" key="6">
    <source>
        <dbReference type="SAM" id="Phobius"/>
    </source>
</evidence>
<dbReference type="PROSITE" id="PS51007">
    <property type="entry name" value="CYTC"/>
    <property type="match status" value="1"/>
</dbReference>
<dbReference type="GO" id="GO:0046872">
    <property type="term" value="F:metal ion binding"/>
    <property type="evidence" value="ECO:0007669"/>
    <property type="project" value="UniProtKB-KW"/>
</dbReference>
<dbReference type="PANTHER" id="PTHR37823:SF4">
    <property type="entry name" value="MENAQUINOL-CYTOCHROME C REDUCTASE CYTOCHROME B_C SUBUNIT"/>
    <property type="match status" value="1"/>
</dbReference>
<reference evidence="8" key="1">
    <citation type="submission" date="2020-05" db="EMBL/GenBank/DDBJ databases">
        <authorList>
            <person name="Chiriac C."/>
            <person name="Salcher M."/>
            <person name="Ghai R."/>
            <person name="Kavagutti S V."/>
        </authorList>
    </citation>
    <scope>NUCLEOTIDE SEQUENCE</scope>
</reference>
<keyword evidence="3" id="KW-0479">Metal-binding</keyword>
<organism evidence="8">
    <name type="scientific">freshwater metagenome</name>
    <dbReference type="NCBI Taxonomy" id="449393"/>
    <lineage>
        <taxon>unclassified sequences</taxon>
        <taxon>metagenomes</taxon>
        <taxon>ecological metagenomes</taxon>
    </lineage>
</organism>
<keyword evidence="6" id="KW-0812">Transmembrane</keyword>
<keyword evidence="1" id="KW-0813">Transport</keyword>
<dbReference type="Pfam" id="PF13442">
    <property type="entry name" value="Cytochrome_CBB3"/>
    <property type="match status" value="1"/>
</dbReference>
<proteinExistence type="predicted"/>
<gene>
    <name evidence="8" type="ORF">UFOPK3547_01399</name>
</gene>
<dbReference type="EMBL" id="CAESAN010000137">
    <property type="protein sequence ID" value="CAB4346560.1"/>
    <property type="molecule type" value="Genomic_DNA"/>
</dbReference>